<organism evidence="12 13">
    <name type="scientific">Fusarium beomiforme</name>
    <dbReference type="NCBI Taxonomy" id="44412"/>
    <lineage>
        <taxon>Eukaryota</taxon>
        <taxon>Fungi</taxon>
        <taxon>Dikarya</taxon>
        <taxon>Ascomycota</taxon>
        <taxon>Pezizomycotina</taxon>
        <taxon>Sordariomycetes</taxon>
        <taxon>Hypocreomycetidae</taxon>
        <taxon>Hypocreales</taxon>
        <taxon>Nectriaceae</taxon>
        <taxon>Fusarium</taxon>
        <taxon>Fusarium burgessii species complex</taxon>
    </lineage>
</organism>
<keyword evidence="8 10" id="KW-0406">Ion transport</keyword>
<dbReference type="GO" id="GO:0140107">
    <property type="term" value="F:high-affinity potassium ion transmembrane transporter activity"/>
    <property type="evidence" value="ECO:0007669"/>
    <property type="project" value="TreeGrafter"/>
</dbReference>
<evidence type="ECO:0000256" key="1">
    <source>
        <dbReference type="ARBA" id="ARBA00004141"/>
    </source>
</evidence>
<dbReference type="InterPro" id="IPR003445">
    <property type="entry name" value="Cat_transpt"/>
</dbReference>
<proteinExistence type="inferred from homology"/>
<keyword evidence="3 10" id="KW-0813">Transport</keyword>
<dbReference type="GO" id="GO:0030007">
    <property type="term" value="P:intracellular potassium ion homeostasis"/>
    <property type="evidence" value="ECO:0007669"/>
    <property type="project" value="UniProtKB-UniRule"/>
</dbReference>
<dbReference type="GO" id="GO:1990573">
    <property type="term" value="P:potassium ion import across plasma membrane"/>
    <property type="evidence" value="ECO:0007669"/>
    <property type="project" value="TreeGrafter"/>
</dbReference>
<evidence type="ECO:0000256" key="11">
    <source>
        <dbReference type="SAM" id="MobiDB-lite"/>
    </source>
</evidence>
<comment type="similarity">
    <text evidence="2 10">Belongs to the TrkH potassium transport family.</text>
</comment>
<dbReference type="NCBIfam" id="TIGR00934">
    <property type="entry name" value="2a38euk"/>
    <property type="match status" value="1"/>
</dbReference>
<feature type="region of interest" description="Disordered" evidence="11">
    <location>
        <begin position="186"/>
        <end position="209"/>
    </location>
</feature>
<dbReference type="AlphaFoldDB" id="A0A9P5DRN4"/>
<evidence type="ECO:0000256" key="10">
    <source>
        <dbReference type="PIRNR" id="PIRNR002450"/>
    </source>
</evidence>
<evidence type="ECO:0000313" key="13">
    <source>
        <dbReference type="Proteomes" id="UP000730481"/>
    </source>
</evidence>
<feature type="transmembrane region" description="Helical" evidence="10">
    <location>
        <begin position="559"/>
        <end position="579"/>
    </location>
</feature>
<evidence type="ECO:0000256" key="3">
    <source>
        <dbReference type="ARBA" id="ARBA00022448"/>
    </source>
</evidence>
<dbReference type="EMBL" id="PVQB02001115">
    <property type="protein sequence ID" value="KAF4332294.1"/>
    <property type="molecule type" value="Genomic_DNA"/>
</dbReference>
<evidence type="ECO:0000256" key="6">
    <source>
        <dbReference type="ARBA" id="ARBA00022958"/>
    </source>
</evidence>
<comment type="subcellular location">
    <subcellularLocation>
        <location evidence="1">Membrane</location>
        <topology evidence="1">Multi-pass membrane protein</topology>
    </subcellularLocation>
</comment>
<feature type="compositionally biased region" description="Basic and acidic residues" evidence="11">
    <location>
        <begin position="243"/>
        <end position="256"/>
    </location>
</feature>
<feature type="transmembrane region" description="Helical" evidence="10">
    <location>
        <begin position="72"/>
        <end position="97"/>
    </location>
</feature>
<gene>
    <name evidence="12" type="ORF">FBEOM_13909</name>
</gene>
<protein>
    <recommendedName>
        <fullName evidence="10">Potassium transport protein</fullName>
    </recommendedName>
</protein>
<keyword evidence="6 10" id="KW-0630">Potassium</keyword>
<sequence>MWRQKLNFGDVAEISPSRADVYITFMGLLSFAILYPYGNISAIDAYFFGASSSTESGLNTVDLKELKTYQQLYLYFVPMFTNLGFVTIIVVVVRLFWFRRKLKNAGSSHVLLPLVWTVGLTVKCKAPILLQRNRRLNHESKDDLELGSKILPTETPEQRPVPTRTVTDNAPVAVDQLPRIEARSHIEPAPEHGHLSQSEMSETEPATEEEKVLEKVDSGAKITFDPSANLHPKRDTALYIPGPRDREEGKDGGRDDLEIEQVARVNSTPVPGLRRRLTSGSRLAEARSMERVVTVASSMFVIGSTREPQKERSLTRTSTIAAGDFPQLSREVTIGRNSLFHNLSSKDREELGGIEYQSLKLLLKIVLIYFFGLHLIGVICLITWIQYANPKYTNYIAECGQDKIWWAIYSAQTMTDNLGFTLTPDSMISFNDAPVPMLIMSFLALAGHTCYPIVLRLVLWTISKLAPRRSSIREPLSFLLNHPRRCYTLLFPSGPTWALFGILLTLNIVDILLIILLDLNNDAVASLPAGRRVAAAIFQSVSSRHTGTASFNLADVNPAVQMSLLIMMYISVYPIAIAIRSSNTYEERSLGLYEADRQPTEEKGGSYLVTHLRNQLSFDLWYICLGIFFICIAESNRIMDANDPAFNVWPILFEVVSAYGNVGLSLGYPTVSTSFSSQLSTFSKLVVCAMMLRGRHRGLPYALDRAIVLPNERSLGIDATAAGGNHEHRD</sequence>
<dbReference type="InterPro" id="IPR015958">
    <property type="entry name" value="Trk1_fungi"/>
</dbReference>
<feature type="transmembrane region" description="Helical" evidence="10">
    <location>
        <begin position="497"/>
        <end position="517"/>
    </location>
</feature>
<reference evidence="12" key="1">
    <citation type="journal article" date="2017" name="Mycologia">
        <title>Fusarium algeriense, sp. nov., a novel toxigenic crown rot pathogen of durum wheat from Algeria is nested in the Fusarium burgessii species complex.</title>
        <authorList>
            <person name="Laraba I."/>
            <person name="Keddad A."/>
            <person name="Boureghda H."/>
            <person name="Abdallah N."/>
            <person name="Vaughan M.M."/>
            <person name="Proctor R.H."/>
            <person name="Busman M."/>
            <person name="O'Donnell K."/>
        </authorList>
    </citation>
    <scope>NUCLEOTIDE SEQUENCE</scope>
    <source>
        <strain evidence="12">NRRL 25174</strain>
    </source>
</reference>
<keyword evidence="4 10" id="KW-0633">Potassium transport</keyword>
<dbReference type="OrthoDB" id="9999863at2759"/>
<evidence type="ECO:0000313" key="12">
    <source>
        <dbReference type="EMBL" id="KAF4332294.1"/>
    </source>
</evidence>
<dbReference type="PIRSF" id="PIRSF002450">
    <property type="entry name" value="K+_transpter_TRK"/>
    <property type="match status" value="1"/>
</dbReference>
<dbReference type="Proteomes" id="UP000730481">
    <property type="component" value="Unassembled WGS sequence"/>
</dbReference>
<dbReference type="InterPro" id="IPR004773">
    <property type="entry name" value="K/Na_transp_Trk1/HKT1"/>
</dbReference>
<feature type="region of interest" description="Disordered" evidence="11">
    <location>
        <begin position="223"/>
        <end position="256"/>
    </location>
</feature>
<name>A0A9P5DRN4_9HYPO</name>
<keyword evidence="13" id="KW-1185">Reference proteome</keyword>
<feature type="transmembrane region" description="Helical" evidence="10">
    <location>
        <begin position="361"/>
        <end position="385"/>
    </location>
</feature>
<keyword evidence="5 10" id="KW-0812">Transmembrane</keyword>
<evidence type="ECO:0000256" key="4">
    <source>
        <dbReference type="ARBA" id="ARBA00022538"/>
    </source>
</evidence>
<dbReference type="PANTHER" id="PTHR31064">
    <property type="entry name" value="POTASSIUM TRANSPORT PROTEIN DDB_G0292412-RELATED"/>
    <property type="match status" value="1"/>
</dbReference>
<feature type="transmembrane region" description="Helical" evidence="10">
    <location>
        <begin position="437"/>
        <end position="459"/>
    </location>
</feature>
<evidence type="ECO:0000256" key="7">
    <source>
        <dbReference type="ARBA" id="ARBA00022989"/>
    </source>
</evidence>
<evidence type="ECO:0000256" key="9">
    <source>
        <dbReference type="ARBA" id="ARBA00023136"/>
    </source>
</evidence>
<keyword evidence="7 10" id="KW-1133">Transmembrane helix</keyword>
<dbReference type="Pfam" id="PF02386">
    <property type="entry name" value="TrkH"/>
    <property type="match status" value="1"/>
</dbReference>
<accession>A0A9P5DRN4</accession>
<dbReference type="GO" id="GO:0005886">
    <property type="term" value="C:plasma membrane"/>
    <property type="evidence" value="ECO:0007669"/>
    <property type="project" value="InterPro"/>
</dbReference>
<feature type="transmembrane region" description="Helical" evidence="10">
    <location>
        <begin position="21"/>
        <end position="38"/>
    </location>
</feature>
<evidence type="ECO:0000256" key="5">
    <source>
        <dbReference type="ARBA" id="ARBA00022692"/>
    </source>
</evidence>
<evidence type="ECO:0000256" key="8">
    <source>
        <dbReference type="ARBA" id="ARBA00023065"/>
    </source>
</evidence>
<comment type="caution">
    <text evidence="10">Lacks conserved residue(s) required for the propagation of feature annotation.</text>
</comment>
<keyword evidence="9 10" id="KW-0472">Membrane</keyword>
<evidence type="ECO:0000256" key="2">
    <source>
        <dbReference type="ARBA" id="ARBA00009137"/>
    </source>
</evidence>
<comment type="caution">
    <text evidence="12">The sequence shown here is derived from an EMBL/GenBank/DDBJ whole genome shotgun (WGS) entry which is preliminary data.</text>
</comment>
<dbReference type="PANTHER" id="PTHR31064:SF5">
    <property type="entry name" value="POTASSIUM ION TRANSPORTER (EUROFUNG)"/>
    <property type="match status" value="1"/>
</dbReference>
<dbReference type="InterPro" id="IPR051143">
    <property type="entry name" value="TrkH_K-transport"/>
</dbReference>
<reference evidence="12" key="2">
    <citation type="submission" date="2020-02" db="EMBL/GenBank/DDBJ databases">
        <title>Identification and distribution of gene clusters putatively required for synthesis of sphingolipid metabolism inhibitors in phylogenetically diverse species of the filamentous fungus Fusarium.</title>
        <authorList>
            <person name="Kim H.-S."/>
            <person name="Busman M."/>
            <person name="Brown D.W."/>
            <person name="Divon H."/>
            <person name="Uhlig S."/>
            <person name="Proctor R.H."/>
        </authorList>
    </citation>
    <scope>NUCLEOTIDE SEQUENCE</scope>
    <source>
        <strain evidence="12">NRRL 25174</strain>
    </source>
</reference>